<accession>A0A918PBK7</accession>
<dbReference type="Proteomes" id="UP000648075">
    <property type="component" value="Unassembled WGS sequence"/>
</dbReference>
<name>A0A918PBK7_9SPHN</name>
<evidence type="ECO:0000313" key="1">
    <source>
        <dbReference type="EMBL" id="GGY94738.1"/>
    </source>
</evidence>
<comment type="caution">
    <text evidence="1">The sequence shown here is derived from an EMBL/GenBank/DDBJ whole genome shotgun (WGS) entry which is preliminary data.</text>
</comment>
<dbReference type="EMBL" id="BMZA01000001">
    <property type="protein sequence ID" value="GGY94738.1"/>
    <property type="molecule type" value="Genomic_DNA"/>
</dbReference>
<evidence type="ECO:0000313" key="2">
    <source>
        <dbReference type="Proteomes" id="UP000648075"/>
    </source>
</evidence>
<protein>
    <submittedName>
        <fullName evidence="1">Uncharacterized protein</fullName>
    </submittedName>
</protein>
<dbReference type="AlphaFoldDB" id="A0A918PBK7"/>
<proteinExistence type="predicted"/>
<gene>
    <name evidence="1" type="ORF">GCM10011614_07270</name>
</gene>
<organism evidence="1 2">
    <name type="scientific">Novosphingobium colocasiae</name>
    <dbReference type="NCBI Taxonomy" id="1256513"/>
    <lineage>
        <taxon>Bacteria</taxon>
        <taxon>Pseudomonadati</taxon>
        <taxon>Pseudomonadota</taxon>
        <taxon>Alphaproteobacteria</taxon>
        <taxon>Sphingomonadales</taxon>
        <taxon>Sphingomonadaceae</taxon>
        <taxon>Novosphingobium</taxon>
    </lineage>
</organism>
<keyword evidence="2" id="KW-1185">Reference proteome</keyword>
<dbReference type="RefSeq" id="WP_189619687.1">
    <property type="nucleotide sequence ID" value="NZ_BMZA01000001.1"/>
</dbReference>
<sequence>MKLLRWAVGGASVYVIYKYSIGRKAKGEDVFVNADQAVQDLTDDSGKAAVAEKAEAAE</sequence>
<reference evidence="1" key="1">
    <citation type="journal article" date="2014" name="Int. J. Syst. Evol. Microbiol.">
        <title>Complete genome sequence of Corynebacterium casei LMG S-19264T (=DSM 44701T), isolated from a smear-ripened cheese.</title>
        <authorList>
            <consortium name="US DOE Joint Genome Institute (JGI-PGF)"/>
            <person name="Walter F."/>
            <person name="Albersmeier A."/>
            <person name="Kalinowski J."/>
            <person name="Ruckert C."/>
        </authorList>
    </citation>
    <scope>NUCLEOTIDE SEQUENCE</scope>
    <source>
        <strain evidence="1">KCTC 32255</strain>
    </source>
</reference>
<reference evidence="1" key="2">
    <citation type="submission" date="2020-09" db="EMBL/GenBank/DDBJ databases">
        <authorList>
            <person name="Sun Q."/>
            <person name="Kim S."/>
        </authorList>
    </citation>
    <scope>NUCLEOTIDE SEQUENCE</scope>
    <source>
        <strain evidence="1">KCTC 32255</strain>
    </source>
</reference>